<dbReference type="PROSITE" id="PS50928">
    <property type="entry name" value="ABC_TM1"/>
    <property type="match status" value="1"/>
</dbReference>
<accession>A0ABS4BEB7</accession>
<dbReference type="InterPro" id="IPR035906">
    <property type="entry name" value="MetI-like_sf"/>
</dbReference>
<sequence length="251" mass="26196">MAIRLNGLRTALPVGLALAGLLLAWEAAVRLFGVPAFVLPGPSGILVTIAEKSNILSAGLLVTLTEVAGGFAIGTFIGVALAIVLVLVPPLELMAIPLVIAINSVPSVAFVPLVLLWFGLGMASKIALAAFAVAIVVLLNTLQGLKRPESEAINLLRSFGASRFGILFRLRLPAAMPFLVTGLRVGLARSTIVVIVAEMMGGYGGLGQVIYQATAMMDSLTVWAGVVVASMASLGLYGLLVALDRKLVWWR</sequence>
<comment type="caution">
    <text evidence="9">The sequence shown here is derived from an EMBL/GenBank/DDBJ whole genome shotgun (WGS) entry which is preliminary data.</text>
</comment>
<dbReference type="Pfam" id="PF00528">
    <property type="entry name" value="BPD_transp_1"/>
    <property type="match status" value="1"/>
</dbReference>
<evidence type="ECO:0000256" key="5">
    <source>
        <dbReference type="ARBA" id="ARBA00022989"/>
    </source>
</evidence>
<protein>
    <submittedName>
        <fullName evidence="9">ABC transporter permease</fullName>
    </submittedName>
</protein>
<feature type="transmembrane region" description="Helical" evidence="7">
    <location>
        <begin position="223"/>
        <end position="243"/>
    </location>
</feature>
<evidence type="ECO:0000256" key="7">
    <source>
        <dbReference type="RuleBase" id="RU363032"/>
    </source>
</evidence>
<name>A0ABS4BEB7_9HYPH</name>
<evidence type="ECO:0000256" key="1">
    <source>
        <dbReference type="ARBA" id="ARBA00004651"/>
    </source>
</evidence>
<feature type="transmembrane region" description="Helical" evidence="7">
    <location>
        <begin position="166"/>
        <end position="186"/>
    </location>
</feature>
<keyword evidence="2 7" id="KW-0813">Transport</keyword>
<keyword evidence="3" id="KW-1003">Cell membrane</keyword>
<keyword evidence="4 7" id="KW-0812">Transmembrane</keyword>
<dbReference type="PANTHER" id="PTHR30151:SF20">
    <property type="entry name" value="ABC TRANSPORTER PERMEASE PROTEIN HI_0355-RELATED"/>
    <property type="match status" value="1"/>
</dbReference>
<organism evidence="9 10">
    <name type="scientific">Jiella mangrovi</name>
    <dbReference type="NCBI Taxonomy" id="2821407"/>
    <lineage>
        <taxon>Bacteria</taxon>
        <taxon>Pseudomonadati</taxon>
        <taxon>Pseudomonadota</taxon>
        <taxon>Alphaproteobacteria</taxon>
        <taxon>Hyphomicrobiales</taxon>
        <taxon>Aurantimonadaceae</taxon>
        <taxon>Jiella</taxon>
    </lineage>
</organism>
<evidence type="ECO:0000256" key="2">
    <source>
        <dbReference type="ARBA" id="ARBA00022448"/>
    </source>
</evidence>
<proteinExistence type="inferred from homology"/>
<keyword evidence="6 7" id="KW-0472">Membrane</keyword>
<evidence type="ECO:0000256" key="3">
    <source>
        <dbReference type="ARBA" id="ARBA00022475"/>
    </source>
</evidence>
<feature type="transmembrane region" description="Helical" evidence="7">
    <location>
        <begin position="192"/>
        <end position="211"/>
    </location>
</feature>
<gene>
    <name evidence="9" type="ORF">J6595_05800</name>
</gene>
<evidence type="ECO:0000313" key="9">
    <source>
        <dbReference type="EMBL" id="MBP0615088.1"/>
    </source>
</evidence>
<feature type="transmembrane region" description="Helical" evidence="7">
    <location>
        <begin position="126"/>
        <end position="145"/>
    </location>
</feature>
<feature type="transmembrane region" description="Helical" evidence="7">
    <location>
        <begin position="55"/>
        <end position="88"/>
    </location>
</feature>
<dbReference type="EMBL" id="JAGJCF010000003">
    <property type="protein sequence ID" value="MBP0615088.1"/>
    <property type="molecule type" value="Genomic_DNA"/>
</dbReference>
<keyword evidence="10" id="KW-1185">Reference proteome</keyword>
<evidence type="ECO:0000256" key="6">
    <source>
        <dbReference type="ARBA" id="ARBA00023136"/>
    </source>
</evidence>
<dbReference type="RefSeq" id="WP_209593513.1">
    <property type="nucleotide sequence ID" value="NZ_JAGJCF010000003.1"/>
</dbReference>
<dbReference type="InterPro" id="IPR000515">
    <property type="entry name" value="MetI-like"/>
</dbReference>
<feature type="transmembrane region" description="Helical" evidence="7">
    <location>
        <begin position="95"/>
        <end position="120"/>
    </location>
</feature>
<dbReference type="PANTHER" id="PTHR30151">
    <property type="entry name" value="ALKANE SULFONATE ABC TRANSPORTER-RELATED, MEMBRANE SUBUNIT"/>
    <property type="match status" value="1"/>
</dbReference>
<dbReference type="Gene3D" id="1.10.3720.10">
    <property type="entry name" value="MetI-like"/>
    <property type="match status" value="1"/>
</dbReference>
<comment type="similarity">
    <text evidence="7">Belongs to the binding-protein-dependent transport system permease family.</text>
</comment>
<evidence type="ECO:0000256" key="4">
    <source>
        <dbReference type="ARBA" id="ARBA00022692"/>
    </source>
</evidence>
<reference evidence="9 10" key="1">
    <citation type="submission" date="2021-04" db="EMBL/GenBank/DDBJ databases">
        <title>Whole genome sequence of Jiella sp. KSK16Y-1.</title>
        <authorList>
            <person name="Tuo L."/>
        </authorList>
    </citation>
    <scope>NUCLEOTIDE SEQUENCE [LARGE SCALE GENOMIC DNA]</scope>
    <source>
        <strain evidence="9 10">KSK16Y-1</strain>
    </source>
</reference>
<evidence type="ECO:0000313" key="10">
    <source>
        <dbReference type="Proteomes" id="UP000678276"/>
    </source>
</evidence>
<dbReference type="Proteomes" id="UP000678276">
    <property type="component" value="Unassembled WGS sequence"/>
</dbReference>
<dbReference type="CDD" id="cd06261">
    <property type="entry name" value="TM_PBP2"/>
    <property type="match status" value="1"/>
</dbReference>
<keyword evidence="5 7" id="KW-1133">Transmembrane helix</keyword>
<dbReference type="SUPFAM" id="SSF161098">
    <property type="entry name" value="MetI-like"/>
    <property type="match status" value="1"/>
</dbReference>
<evidence type="ECO:0000259" key="8">
    <source>
        <dbReference type="PROSITE" id="PS50928"/>
    </source>
</evidence>
<comment type="subcellular location">
    <subcellularLocation>
        <location evidence="1 7">Cell membrane</location>
        <topology evidence="1 7">Multi-pass membrane protein</topology>
    </subcellularLocation>
</comment>
<feature type="domain" description="ABC transmembrane type-1" evidence="8">
    <location>
        <begin position="60"/>
        <end position="240"/>
    </location>
</feature>